<name>D1C9S8_SPHTD</name>
<dbReference type="HOGENOM" id="CLU_038371_0_1_0"/>
<dbReference type="KEGG" id="sti:Sthe_3171"/>
<evidence type="ECO:0000256" key="1">
    <source>
        <dbReference type="ARBA" id="ARBA00022676"/>
    </source>
</evidence>
<dbReference type="PANTHER" id="PTHR30160">
    <property type="entry name" value="TETRAACYLDISACCHARIDE 4'-KINASE-RELATED"/>
    <property type="match status" value="1"/>
</dbReference>
<evidence type="ECO:0000256" key="2">
    <source>
        <dbReference type="ARBA" id="ARBA00022679"/>
    </source>
</evidence>
<dbReference type="CDD" id="cd03789">
    <property type="entry name" value="GT9_LPS_heptosyltransferase"/>
    <property type="match status" value="1"/>
</dbReference>
<dbReference type="OrthoDB" id="9807356at2"/>
<dbReference type="InterPro" id="IPR002201">
    <property type="entry name" value="Glyco_trans_9"/>
</dbReference>
<keyword evidence="1" id="KW-0328">Glycosyltransferase</keyword>
<evidence type="ECO:0000313" key="4">
    <source>
        <dbReference type="Proteomes" id="UP000002027"/>
    </source>
</evidence>
<organism evidence="3 4">
    <name type="scientific">Sphaerobacter thermophilus (strain ATCC 49802 / DSM 20745 / KCCM 41009 / NCIMB 13125 / S 6022)</name>
    <dbReference type="NCBI Taxonomy" id="479434"/>
    <lineage>
        <taxon>Bacteria</taxon>
        <taxon>Pseudomonadati</taxon>
        <taxon>Thermomicrobiota</taxon>
        <taxon>Thermomicrobia</taxon>
        <taxon>Sphaerobacterales</taxon>
        <taxon>Sphaerobacterineae</taxon>
        <taxon>Sphaerobacteraceae</taxon>
        <taxon>Sphaerobacter</taxon>
    </lineage>
</organism>
<dbReference type="STRING" id="479434.Sthe_3171"/>
<dbReference type="GO" id="GO:0008713">
    <property type="term" value="F:ADP-heptose-lipopolysaccharide heptosyltransferase activity"/>
    <property type="evidence" value="ECO:0007669"/>
    <property type="project" value="TreeGrafter"/>
</dbReference>
<dbReference type="SUPFAM" id="SSF53756">
    <property type="entry name" value="UDP-Glycosyltransferase/glycogen phosphorylase"/>
    <property type="match status" value="1"/>
</dbReference>
<dbReference type="InParanoid" id="D1C9S8"/>
<dbReference type="GO" id="GO:0005829">
    <property type="term" value="C:cytosol"/>
    <property type="evidence" value="ECO:0007669"/>
    <property type="project" value="TreeGrafter"/>
</dbReference>
<dbReference type="Pfam" id="PF01075">
    <property type="entry name" value="Glyco_transf_9"/>
    <property type="match status" value="1"/>
</dbReference>
<reference evidence="4" key="1">
    <citation type="submission" date="2009-11" db="EMBL/GenBank/DDBJ databases">
        <title>The complete chromosome 2 of Sphaerobacter thermophilus DSM 20745.</title>
        <authorList>
            <person name="Lucas S."/>
            <person name="Copeland A."/>
            <person name="Lapidus A."/>
            <person name="Glavina del Rio T."/>
            <person name="Dalin E."/>
            <person name="Tice H."/>
            <person name="Bruce D."/>
            <person name="Goodwin L."/>
            <person name="Pitluck S."/>
            <person name="Kyrpides N."/>
            <person name="Mavromatis K."/>
            <person name="Ivanova N."/>
            <person name="Mikhailova N."/>
            <person name="LaButti K.M."/>
            <person name="Clum A."/>
            <person name="Sun H.I."/>
            <person name="Brettin T."/>
            <person name="Detter J.C."/>
            <person name="Han C."/>
            <person name="Larimer F."/>
            <person name="Land M."/>
            <person name="Hauser L."/>
            <person name="Markowitz V."/>
            <person name="Cheng J.F."/>
            <person name="Hugenholtz P."/>
            <person name="Woyke T."/>
            <person name="Wu D."/>
            <person name="Steenblock K."/>
            <person name="Schneider S."/>
            <person name="Pukall R."/>
            <person name="Goeker M."/>
            <person name="Klenk H.P."/>
            <person name="Eisen J.A."/>
        </authorList>
    </citation>
    <scope>NUCLEOTIDE SEQUENCE [LARGE SCALE GENOMIC DNA]</scope>
    <source>
        <strain evidence="4">ATCC 49802 / DSM 20745 / S 6022</strain>
    </source>
</reference>
<reference evidence="3 4" key="2">
    <citation type="journal article" date="2010" name="Stand. Genomic Sci.">
        <title>Complete genome sequence of Desulfohalobium retbaense type strain (HR(100)).</title>
        <authorList>
            <person name="Spring S."/>
            <person name="Nolan M."/>
            <person name="Lapidus A."/>
            <person name="Glavina Del Rio T."/>
            <person name="Copeland A."/>
            <person name="Tice H."/>
            <person name="Cheng J.F."/>
            <person name="Lucas S."/>
            <person name="Land M."/>
            <person name="Chen F."/>
            <person name="Bruce D."/>
            <person name="Goodwin L."/>
            <person name="Pitluck S."/>
            <person name="Ivanova N."/>
            <person name="Mavromatis K."/>
            <person name="Mikhailova N."/>
            <person name="Pati A."/>
            <person name="Chen A."/>
            <person name="Palaniappan K."/>
            <person name="Hauser L."/>
            <person name="Chang Y.J."/>
            <person name="Jeffries C.D."/>
            <person name="Munk C."/>
            <person name="Kiss H."/>
            <person name="Chain P."/>
            <person name="Han C."/>
            <person name="Brettin T."/>
            <person name="Detter J.C."/>
            <person name="Schuler E."/>
            <person name="Goker M."/>
            <person name="Rohde M."/>
            <person name="Bristow J."/>
            <person name="Eisen J.A."/>
            <person name="Markowitz V."/>
            <person name="Hugenholtz P."/>
            <person name="Kyrpides N.C."/>
            <person name="Klenk H.P."/>
        </authorList>
    </citation>
    <scope>NUCLEOTIDE SEQUENCE [LARGE SCALE GENOMIC DNA]</scope>
    <source>
        <strain evidence="4">ATCC 49802 / DSM 20745 / S 6022</strain>
    </source>
</reference>
<gene>
    <name evidence="3" type="ordered locus">Sthe_3171</name>
</gene>
<dbReference type="EMBL" id="CP001824">
    <property type="protein sequence ID" value="ACZ40571.1"/>
    <property type="molecule type" value="Genomic_DNA"/>
</dbReference>
<dbReference type="AlphaFoldDB" id="D1C9S8"/>
<protein>
    <submittedName>
        <fullName evidence="3">Glycosyl transferase family 9</fullName>
    </submittedName>
</protein>
<dbReference type="Proteomes" id="UP000002027">
    <property type="component" value="Chromosome 2"/>
</dbReference>
<sequence length="349" mass="36850">MLDPFAPGLLARLPEPPRRVVVVRASRIGDFLCATPALRALRAALPAAEFTVIGLPFNRDLAERSPHVDRFVPFPGFPGIAEQFFDARTATAFFRRMQGDAFDLALQMHGSGVYANPFTLLLGARHTAGFVRPGDGPSRLDAALPLPDRGHEIDRVLALPRFLGAPDRGRQVEFSLTPADHAAAAVLLADSRPPWIALHPGARDAARRWPAARFAAAGSALRARCGGTLVVVGNDETQQAAVTIAREAGGPVIDLAGRTSLPVLGAVLARCALLLTGDSGPAHIAYALDTPSVTIFGDTDPARWGPPTSGPHAVLDSRGAIASATVEEVFAAACRVMCLTGEHRHSESD</sequence>
<dbReference type="RefSeq" id="WP_012873606.1">
    <property type="nucleotide sequence ID" value="NC_013524.1"/>
</dbReference>
<dbReference type="PANTHER" id="PTHR30160:SF1">
    <property type="entry name" value="LIPOPOLYSACCHARIDE 1,2-N-ACETYLGLUCOSAMINETRANSFERASE-RELATED"/>
    <property type="match status" value="1"/>
</dbReference>
<keyword evidence="2 3" id="KW-0808">Transferase</keyword>
<accession>D1C9S8</accession>
<evidence type="ECO:0000313" key="3">
    <source>
        <dbReference type="EMBL" id="ACZ40571.1"/>
    </source>
</evidence>
<dbReference type="CAZy" id="GT9">
    <property type="family name" value="Glycosyltransferase Family 9"/>
</dbReference>
<dbReference type="Gene3D" id="3.40.50.2000">
    <property type="entry name" value="Glycogen Phosphorylase B"/>
    <property type="match status" value="2"/>
</dbReference>
<keyword evidence="4" id="KW-1185">Reference proteome</keyword>
<proteinExistence type="predicted"/>
<dbReference type="eggNOG" id="COG0859">
    <property type="taxonomic scope" value="Bacteria"/>
</dbReference>
<dbReference type="GO" id="GO:0009244">
    <property type="term" value="P:lipopolysaccharide core region biosynthetic process"/>
    <property type="evidence" value="ECO:0007669"/>
    <property type="project" value="TreeGrafter"/>
</dbReference>
<dbReference type="InterPro" id="IPR051199">
    <property type="entry name" value="LPS_LOS_Heptosyltrfase"/>
</dbReference>